<dbReference type="AlphaFoldDB" id="A3XL21"/>
<dbReference type="EMBL" id="AANC01000003">
    <property type="protein sequence ID" value="EAQ49753.1"/>
    <property type="molecule type" value="Genomic_DNA"/>
</dbReference>
<name>A3XL21_LEEBM</name>
<comment type="caution">
    <text evidence="1">The sequence shown here is derived from an EMBL/GenBank/DDBJ whole genome shotgun (WGS) entry which is preliminary data.</text>
</comment>
<accession>A3XL21</accession>
<dbReference type="STRING" id="398720.MED217_01345"/>
<proteinExistence type="predicted"/>
<gene>
    <name evidence="1" type="ORF">MED217_01345</name>
</gene>
<protein>
    <submittedName>
        <fullName evidence="1">Uncharacterized protein</fullName>
    </submittedName>
</protein>
<reference evidence="1 2" key="1">
    <citation type="journal article" date="2007" name="Nature">
        <title>Light stimulates growth of proteorhodopsin-containing marine Flavobacteria.</title>
        <authorList>
            <person name="Gomez-Consarnau L."/>
            <person name="Gonzalez J.M."/>
            <person name="Coll-Llado M."/>
            <person name="Gourdon P."/>
            <person name="Pascher T."/>
            <person name="Neutze R."/>
            <person name="Pedros-Alio C."/>
            <person name="Pinhassi J."/>
        </authorList>
    </citation>
    <scope>NUCLEOTIDE SEQUENCE [LARGE SCALE GENOMIC DNA]</scope>
    <source>
        <strain evidence="1 2">MED217</strain>
    </source>
</reference>
<sequence>MFLFIFFACPKKTNQKKRPFFLGILPYQANRNKAPKFSPRLQKFLTEPYCYTEEKECQSRSSLLLFYKNAQTGILFTSVVKQGNAAALGSGVWPSAAVCHPQDKGFT</sequence>
<dbReference type="HOGENOM" id="CLU_2206713_0_0_10"/>
<evidence type="ECO:0000313" key="2">
    <source>
        <dbReference type="Proteomes" id="UP000001601"/>
    </source>
</evidence>
<dbReference type="Proteomes" id="UP000001601">
    <property type="component" value="Unassembled WGS sequence"/>
</dbReference>
<evidence type="ECO:0000313" key="1">
    <source>
        <dbReference type="EMBL" id="EAQ49753.1"/>
    </source>
</evidence>
<keyword evidence="2" id="KW-1185">Reference proteome</keyword>
<organism evidence="1 2">
    <name type="scientific">Leeuwenhoekiella blandensis (strain CECT 7118 / CCUG 51940 / KCTC 22103 / MED217)</name>
    <name type="common">Flavobacterium sp. (strain MED217)</name>
    <dbReference type="NCBI Taxonomy" id="398720"/>
    <lineage>
        <taxon>Bacteria</taxon>
        <taxon>Pseudomonadati</taxon>
        <taxon>Bacteroidota</taxon>
        <taxon>Flavobacteriia</taxon>
        <taxon>Flavobacteriales</taxon>
        <taxon>Flavobacteriaceae</taxon>
        <taxon>Leeuwenhoekiella</taxon>
    </lineage>
</organism>